<reference evidence="3" key="1">
    <citation type="submission" date="2011-12" db="EMBL/GenBank/DDBJ databases">
        <title>Complete sequence of Methanoregula formicicum SMSP.</title>
        <authorList>
            <person name="Lucas S."/>
            <person name="Han J."/>
            <person name="Lapidus A."/>
            <person name="Cheng J.-F."/>
            <person name="Goodwin L."/>
            <person name="Pitluck S."/>
            <person name="Peters L."/>
            <person name="Ovchinnikova G."/>
            <person name="Teshima H."/>
            <person name="Detter J.C."/>
            <person name="Han C."/>
            <person name="Tapia R."/>
            <person name="Land M."/>
            <person name="Hauser L."/>
            <person name="Kyrpides N."/>
            <person name="Ivanova N."/>
            <person name="Pagani I."/>
            <person name="Imachi H."/>
            <person name="Tamaki H."/>
            <person name="Sekiguchi Y."/>
            <person name="Kamagata Y."/>
            <person name="Cadillo-Quiroz H."/>
            <person name="Zinder S."/>
            <person name="Liu W.-T."/>
            <person name="Woyke T."/>
        </authorList>
    </citation>
    <scope>NUCLEOTIDE SEQUENCE [LARGE SCALE GENOMIC DNA]</scope>
    <source>
        <strain evidence="3">DSM 22288 / NBRC 105244 / SMSP</strain>
    </source>
</reference>
<organism evidence="2 3">
    <name type="scientific">Methanoregula formicica (strain DSM 22288 / NBRC 105244 / SMSP)</name>
    <dbReference type="NCBI Taxonomy" id="593750"/>
    <lineage>
        <taxon>Archaea</taxon>
        <taxon>Methanobacteriati</taxon>
        <taxon>Methanobacteriota</taxon>
        <taxon>Stenosarchaea group</taxon>
        <taxon>Methanomicrobia</taxon>
        <taxon>Methanomicrobiales</taxon>
        <taxon>Methanoregulaceae</taxon>
        <taxon>Methanoregula</taxon>
    </lineage>
</organism>
<keyword evidence="3" id="KW-1185">Reference proteome</keyword>
<name>L0HFA5_METFS</name>
<evidence type="ECO:0000313" key="3">
    <source>
        <dbReference type="Proteomes" id="UP000010824"/>
    </source>
</evidence>
<dbReference type="PROSITE" id="PS51186">
    <property type="entry name" value="GNAT"/>
    <property type="match status" value="1"/>
</dbReference>
<dbReference type="HOGENOM" id="CLU_1883190_0_0_2"/>
<dbReference type="AlphaFoldDB" id="L0HFA5"/>
<keyword evidence="2" id="KW-0687">Ribonucleoprotein</keyword>
<dbReference type="Gene3D" id="3.40.630.30">
    <property type="match status" value="1"/>
</dbReference>
<feature type="domain" description="N-acetyltransferase" evidence="1">
    <location>
        <begin position="1"/>
        <end position="139"/>
    </location>
</feature>
<dbReference type="GO" id="GO:0016747">
    <property type="term" value="F:acyltransferase activity, transferring groups other than amino-acyl groups"/>
    <property type="evidence" value="ECO:0007669"/>
    <property type="project" value="InterPro"/>
</dbReference>
<sequence precursor="true">MAAVSPGICLLDYSLRDSGWLDEYGGRKGTEILVAEDRDGMIGFSLLARKDGGSAEFRIALHPHRPGQGLGRPVAILVPAHGFSDAACEKIILLVRKNNPRAQRLYESLRFSPCGECTELVNGEQVSFPQMEIDRKTFEGVMKP</sequence>
<dbReference type="InterPro" id="IPR016181">
    <property type="entry name" value="Acyl_CoA_acyltransferase"/>
</dbReference>
<dbReference type="eggNOG" id="arCOG00834">
    <property type="taxonomic scope" value="Archaea"/>
</dbReference>
<dbReference type="GeneID" id="14308029"/>
<accession>L0HFA5</accession>
<dbReference type="STRING" id="593750.Metfor_1640"/>
<dbReference type="Proteomes" id="UP000010824">
    <property type="component" value="Chromosome"/>
</dbReference>
<reference evidence="2 3" key="2">
    <citation type="journal article" date="2014" name="Genome Announc.">
        <title>Complete Genome Sequence of Methanoregula formicica SMSPT, a Mesophilic Hydrogenotrophic Methanogen Isolated from a Methanogenic Upflow Anaerobic Sludge Blanket Reactor.</title>
        <authorList>
            <person name="Yamamoto K."/>
            <person name="Tamaki H."/>
            <person name="Cadillo-Quiroz H."/>
            <person name="Imachi H."/>
            <person name="Kyrpides N."/>
            <person name="Woyke T."/>
            <person name="Goodwin L."/>
            <person name="Zinder S.H."/>
            <person name="Kamagata Y."/>
            <person name="Liu W.T."/>
        </authorList>
    </citation>
    <scope>NUCLEOTIDE SEQUENCE [LARGE SCALE GENOMIC DNA]</scope>
    <source>
        <strain evidence="3">DSM 22288 / NBRC 105244 / SMSP</strain>
    </source>
</reference>
<keyword evidence="2" id="KW-0689">Ribosomal protein</keyword>
<dbReference type="Pfam" id="PF13302">
    <property type="entry name" value="Acetyltransf_3"/>
    <property type="match status" value="1"/>
</dbReference>
<proteinExistence type="predicted"/>
<dbReference type="RefSeq" id="WP_015285633.1">
    <property type="nucleotide sequence ID" value="NC_019943.1"/>
</dbReference>
<protein>
    <submittedName>
        <fullName evidence="2">Acetyltransferase, ribosomal protein N-acetylase</fullName>
    </submittedName>
</protein>
<gene>
    <name evidence="2" type="ordered locus">Metfor_1640</name>
</gene>
<evidence type="ECO:0000313" key="2">
    <source>
        <dbReference type="EMBL" id="AGB02670.1"/>
    </source>
</evidence>
<evidence type="ECO:0000259" key="1">
    <source>
        <dbReference type="PROSITE" id="PS51186"/>
    </source>
</evidence>
<dbReference type="KEGG" id="mfo:Metfor_1640"/>
<dbReference type="GO" id="GO:0005840">
    <property type="term" value="C:ribosome"/>
    <property type="evidence" value="ECO:0007669"/>
    <property type="project" value="UniProtKB-KW"/>
</dbReference>
<dbReference type="OrthoDB" id="105509at2157"/>
<keyword evidence="2" id="KW-0808">Transferase</keyword>
<dbReference type="SUPFAM" id="SSF55729">
    <property type="entry name" value="Acyl-CoA N-acyltransferases (Nat)"/>
    <property type="match status" value="1"/>
</dbReference>
<dbReference type="EMBL" id="CP003167">
    <property type="protein sequence ID" value="AGB02670.1"/>
    <property type="molecule type" value="Genomic_DNA"/>
</dbReference>
<dbReference type="InterPro" id="IPR000182">
    <property type="entry name" value="GNAT_dom"/>
</dbReference>
<dbReference type="InParanoid" id="L0HFA5"/>